<dbReference type="GO" id="GO:0008233">
    <property type="term" value="F:peptidase activity"/>
    <property type="evidence" value="ECO:0007669"/>
    <property type="project" value="InterPro"/>
</dbReference>
<dbReference type="Proteomes" id="UP000186029">
    <property type="component" value="Unassembled WGS sequence"/>
</dbReference>
<accession>A0A1F5EH22</accession>
<comment type="caution">
    <text evidence="2">The sequence shown here is derived from an EMBL/GenBank/DDBJ whole genome shotgun (WGS) entry which is preliminary data.</text>
</comment>
<dbReference type="InterPro" id="IPR026898">
    <property type="entry name" value="PrsW"/>
</dbReference>
<reference evidence="2 3" key="1">
    <citation type="journal article" date="2016" name="Nat. Commun.">
        <title>Thousands of microbial genomes shed light on interconnected biogeochemical processes in an aquifer system.</title>
        <authorList>
            <person name="Anantharaman K."/>
            <person name="Brown C.T."/>
            <person name="Hug L.A."/>
            <person name="Sharon I."/>
            <person name="Castelle C.J."/>
            <person name="Probst A.J."/>
            <person name="Thomas B.C."/>
            <person name="Singh A."/>
            <person name="Wilkins M.J."/>
            <person name="Karaoz U."/>
            <person name="Brodie E.L."/>
            <person name="Williams K.H."/>
            <person name="Hubbard S.S."/>
            <person name="Banfield J.F."/>
        </authorList>
    </citation>
    <scope>NUCLEOTIDE SEQUENCE [LARGE SCALE GENOMIC DNA]</scope>
</reference>
<organism evidence="2 3">
    <name type="scientific">Candidatus Campbellbacteria bacterium RIFCSPLOWO2_02_35_12</name>
    <dbReference type="NCBI Taxonomy" id="1797580"/>
    <lineage>
        <taxon>Bacteria</taxon>
        <taxon>Candidatus Campbelliibacteriota</taxon>
    </lineage>
</organism>
<dbReference type="EMBL" id="MFAC01000024">
    <property type="protein sequence ID" value="OGD66665.1"/>
    <property type="molecule type" value="Genomic_DNA"/>
</dbReference>
<feature type="transmembrane region" description="Helical" evidence="1">
    <location>
        <begin position="38"/>
        <end position="56"/>
    </location>
</feature>
<protein>
    <recommendedName>
        <fullName evidence="4">Protease PrsW</fullName>
    </recommendedName>
</protein>
<evidence type="ECO:0008006" key="4">
    <source>
        <dbReference type="Google" id="ProtNLM"/>
    </source>
</evidence>
<feature type="transmembrane region" description="Helical" evidence="1">
    <location>
        <begin position="199"/>
        <end position="218"/>
    </location>
</feature>
<keyword evidence="1" id="KW-0472">Membrane</keyword>
<dbReference type="PANTHER" id="PTHR36844:SF1">
    <property type="entry name" value="PROTEASE PRSW"/>
    <property type="match status" value="1"/>
</dbReference>
<dbReference type="STRING" id="1797580.A2Z61_01720"/>
<dbReference type="PANTHER" id="PTHR36844">
    <property type="entry name" value="PROTEASE PRSW"/>
    <property type="match status" value="1"/>
</dbReference>
<keyword evidence="1" id="KW-1133">Transmembrane helix</keyword>
<proteinExistence type="predicted"/>
<evidence type="ECO:0000256" key="1">
    <source>
        <dbReference type="SAM" id="Phobius"/>
    </source>
</evidence>
<evidence type="ECO:0000313" key="3">
    <source>
        <dbReference type="Proteomes" id="UP000186029"/>
    </source>
</evidence>
<sequence>MLPFQTFLYAILGGIIPALLWLYFWLKEDKKNPEPKGLLLFAFATGMIAVLVAIPFEKYANTYFTGILLIILWSVIEEILKFAGAYFSVLKKKAVDEPIDIVIYMITVALGFAALENTLFLINLLIDGNITNTIINGNLRFLGATLLHTLSSATVGIMIAFSFYRGETLKKIYTFLGLILAIVLHTLFNFFIIKESGEKILTIFFFVWIGIVILILLFEKIKRIKNPIFYK</sequence>
<feature type="transmembrane region" description="Helical" evidence="1">
    <location>
        <begin position="146"/>
        <end position="165"/>
    </location>
</feature>
<dbReference type="Pfam" id="PF13367">
    <property type="entry name" value="PrsW-protease"/>
    <property type="match status" value="1"/>
</dbReference>
<feature type="transmembrane region" description="Helical" evidence="1">
    <location>
        <begin position="101"/>
        <end position="126"/>
    </location>
</feature>
<dbReference type="AlphaFoldDB" id="A0A1F5EH22"/>
<gene>
    <name evidence="2" type="ORF">A2Z61_01720</name>
</gene>
<evidence type="ECO:0000313" key="2">
    <source>
        <dbReference type="EMBL" id="OGD66665.1"/>
    </source>
</evidence>
<feature type="transmembrane region" description="Helical" evidence="1">
    <location>
        <begin position="172"/>
        <end position="193"/>
    </location>
</feature>
<name>A0A1F5EH22_9BACT</name>
<feature type="transmembrane region" description="Helical" evidence="1">
    <location>
        <begin position="6"/>
        <end position="26"/>
    </location>
</feature>
<feature type="transmembrane region" description="Helical" evidence="1">
    <location>
        <begin position="62"/>
        <end position="80"/>
    </location>
</feature>
<keyword evidence="1" id="KW-0812">Transmembrane</keyword>